<evidence type="ECO:0000256" key="5">
    <source>
        <dbReference type="ARBA" id="ARBA00023004"/>
    </source>
</evidence>
<feature type="domain" description="Cytochrome c" evidence="8">
    <location>
        <begin position="37"/>
        <end position="117"/>
    </location>
</feature>
<keyword evidence="4" id="KW-0249">Electron transport</keyword>
<keyword evidence="2 6" id="KW-0349">Heme</keyword>
<dbReference type="Pfam" id="PF13442">
    <property type="entry name" value="Cytochrome_CBB3"/>
    <property type="match status" value="1"/>
</dbReference>
<evidence type="ECO:0000313" key="10">
    <source>
        <dbReference type="Proteomes" id="UP000634011"/>
    </source>
</evidence>
<dbReference type="GO" id="GO:0005506">
    <property type="term" value="F:iron ion binding"/>
    <property type="evidence" value="ECO:0007669"/>
    <property type="project" value="InterPro"/>
</dbReference>
<dbReference type="PROSITE" id="PS51007">
    <property type="entry name" value="CYTC"/>
    <property type="match status" value="1"/>
</dbReference>
<keyword evidence="1" id="KW-0813">Transport</keyword>
<dbReference type="Proteomes" id="UP000634011">
    <property type="component" value="Unassembled WGS sequence"/>
</dbReference>
<dbReference type="PANTHER" id="PTHR40942:SF4">
    <property type="entry name" value="CYTOCHROME C5"/>
    <property type="match status" value="1"/>
</dbReference>
<dbReference type="PROSITE" id="PS51257">
    <property type="entry name" value="PROKAR_LIPOPROTEIN"/>
    <property type="match status" value="1"/>
</dbReference>
<keyword evidence="3 6" id="KW-0479">Metal-binding</keyword>
<dbReference type="GO" id="GO:0020037">
    <property type="term" value="F:heme binding"/>
    <property type="evidence" value="ECO:0007669"/>
    <property type="project" value="InterPro"/>
</dbReference>
<evidence type="ECO:0000313" key="9">
    <source>
        <dbReference type="EMBL" id="MBC3863958.1"/>
    </source>
</evidence>
<reference evidence="9" key="1">
    <citation type="submission" date="2020-08" db="EMBL/GenBank/DDBJ databases">
        <title>Novel species isolated from subtropical streams in China.</title>
        <authorList>
            <person name="Lu H."/>
        </authorList>
    </citation>
    <scope>NUCLEOTIDE SEQUENCE</scope>
    <source>
        <strain evidence="9">KACC 12607</strain>
    </source>
</reference>
<dbReference type="InterPro" id="IPR036909">
    <property type="entry name" value="Cyt_c-like_dom_sf"/>
</dbReference>
<keyword evidence="7" id="KW-0732">Signal</keyword>
<evidence type="ECO:0000256" key="1">
    <source>
        <dbReference type="ARBA" id="ARBA00022448"/>
    </source>
</evidence>
<evidence type="ECO:0000256" key="7">
    <source>
        <dbReference type="SAM" id="SignalP"/>
    </source>
</evidence>
<evidence type="ECO:0000256" key="2">
    <source>
        <dbReference type="ARBA" id="ARBA00022617"/>
    </source>
</evidence>
<accession>A0A923HK78</accession>
<sequence length="124" mass="12998">MRTLIMAACAATVLAACTPKPATPTAGQISAAETALPADPQIAKIYQRSCIGCHTAVSSTAPIVGFAPAWQPRLQQGMATLVQHAREGYKAMPAKGYCSDCSDQDLQKLIEFMSTTIPAGKDNS</sequence>
<organism evidence="9 10">
    <name type="scientific">Undibacterium jejuense</name>
    <dbReference type="NCBI Taxonomy" id="1344949"/>
    <lineage>
        <taxon>Bacteria</taxon>
        <taxon>Pseudomonadati</taxon>
        <taxon>Pseudomonadota</taxon>
        <taxon>Betaproteobacteria</taxon>
        <taxon>Burkholderiales</taxon>
        <taxon>Oxalobacteraceae</taxon>
        <taxon>Undibacterium</taxon>
    </lineage>
</organism>
<dbReference type="Gene3D" id="1.10.760.10">
    <property type="entry name" value="Cytochrome c-like domain"/>
    <property type="match status" value="1"/>
</dbReference>
<protein>
    <submittedName>
        <fullName evidence="9">Cytochrome c5 family protein</fullName>
    </submittedName>
</protein>
<evidence type="ECO:0000256" key="4">
    <source>
        <dbReference type="ARBA" id="ARBA00022982"/>
    </source>
</evidence>
<dbReference type="SUPFAM" id="SSF46626">
    <property type="entry name" value="Cytochrome c"/>
    <property type="match status" value="1"/>
</dbReference>
<dbReference type="InterPro" id="IPR009056">
    <property type="entry name" value="Cyt_c-like_dom"/>
</dbReference>
<feature type="chain" id="PRO_5036816528" evidence="7">
    <location>
        <begin position="23"/>
        <end position="124"/>
    </location>
</feature>
<comment type="caution">
    <text evidence="9">The sequence shown here is derived from an EMBL/GenBank/DDBJ whole genome shotgun (WGS) entry which is preliminary data.</text>
</comment>
<dbReference type="EMBL" id="JACOFV010000019">
    <property type="protein sequence ID" value="MBC3863958.1"/>
    <property type="molecule type" value="Genomic_DNA"/>
</dbReference>
<gene>
    <name evidence="9" type="ORF">H8K32_17770</name>
</gene>
<name>A0A923HK78_9BURK</name>
<evidence type="ECO:0000256" key="3">
    <source>
        <dbReference type="ARBA" id="ARBA00022723"/>
    </source>
</evidence>
<dbReference type="GO" id="GO:0009055">
    <property type="term" value="F:electron transfer activity"/>
    <property type="evidence" value="ECO:0007669"/>
    <property type="project" value="InterPro"/>
</dbReference>
<feature type="signal peptide" evidence="7">
    <location>
        <begin position="1"/>
        <end position="22"/>
    </location>
</feature>
<evidence type="ECO:0000259" key="8">
    <source>
        <dbReference type="PROSITE" id="PS51007"/>
    </source>
</evidence>
<proteinExistence type="predicted"/>
<keyword evidence="10" id="KW-1185">Reference proteome</keyword>
<dbReference type="InterPro" id="IPR002323">
    <property type="entry name" value="Cyt_CIE"/>
</dbReference>
<evidence type="ECO:0000256" key="6">
    <source>
        <dbReference type="PROSITE-ProRule" id="PRU00433"/>
    </source>
</evidence>
<dbReference type="PANTHER" id="PTHR40942">
    <property type="match status" value="1"/>
</dbReference>
<dbReference type="AlphaFoldDB" id="A0A923HK78"/>
<keyword evidence="5 6" id="KW-0408">Iron</keyword>
<dbReference type="PRINTS" id="PR00607">
    <property type="entry name" value="CYTCHROMECIE"/>
</dbReference>